<dbReference type="PANTHER" id="PTHR24356">
    <property type="entry name" value="SERINE/THREONINE-PROTEIN KINASE"/>
    <property type="match status" value="1"/>
</dbReference>
<dbReference type="eggNOG" id="KOG0592">
    <property type="taxonomic scope" value="Eukaryota"/>
</dbReference>
<feature type="region of interest" description="Disordered" evidence="11">
    <location>
        <begin position="803"/>
        <end position="828"/>
    </location>
</feature>
<feature type="region of interest" description="Disordered" evidence="11">
    <location>
        <begin position="666"/>
        <end position="701"/>
    </location>
</feature>
<feature type="compositionally biased region" description="Basic and acidic residues" evidence="11">
    <location>
        <begin position="803"/>
        <end position="819"/>
    </location>
</feature>
<dbReference type="PROSITE" id="PS00107">
    <property type="entry name" value="PROTEIN_KINASE_ATP"/>
    <property type="match status" value="1"/>
</dbReference>
<dbReference type="GO" id="GO:0010606">
    <property type="term" value="P:positive regulation of cytoplasmic mRNA processing body assembly"/>
    <property type="evidence" value="ECO:0007669"/>
    <property type="project" value="UniProtKB-ARBA"/>
</dbReference>
<comment type="catalytic activity">
    <reaction evidence="8">
        <text>L-threonyl-[protein] + ATP = O-phospho-L-threonyl-[protein] + ADP + H(+)</text>
        <dbReference type="Rhea" id="RHEA:46608"/>
        <dbReference type="Rhea" id="RHEA-COMP:11060"/>
        <dbReference type="Rhea" id="RHEA-COMP:11605"/>
        <dbReference type="ChEBI" id="CHEBI:15378"/>
        <dbReference type="ChEBI" id="CHEBI:30013"/>
        <dbReference type="ChEBI" id="CHEBI:30616"/>
        <dbReference type="ChEBI" id="CHEBI:61977"/>
        <dbReference type="ChEBI" id="CHEBI:456216"/>
        <dbReference type="EC" id="2.7.11.1"/>
    </reaction>
</comment>
<evidence type="ECO:0000256" key="1">
    <source>
        <dbReference type="ARBA" id="ARBA00010006"/>
    </source>
</evidence>
<sequence>MSNKIKKHSPSDYTFKEELGHGSYSTVYKAVDKRNVKQCYAIKVCSKKHIIKENKVKYVSIEKNVLNILRKGNHPGIIKLYYTFHDEENLYFVLSYAINGELLQLLHKYRSFNEELTIRFTVQIIDILEFIHKNGIIHRDVKPENILLNRNYNLILTDFGAASLIDNDEDKENSNNSNATYNDIHVNRASSFVGTAEYVSPELLLYNQCGYCSDVWALGCMIFQFLKGYPPFRGANELNTFEKIVALDYHWNDPNNLVSQSWKDLVSKILITNSEKRMNLENVKKHPLFKNINWNDKEKIWLGTNKLPPSNVPLNNTTMSSYNGNDNNQNTKSINDRQLHIIDVPLRDIAITKQKQKKKPKMVSSTTGNIVEWRKRLGISSLGLTNNTENHNLRGSISDMMKRDNIGTNKPFDRKDAHLVNNNNFTTNITLDNIRNDTTSKPLILKNKYNTNYIEQTKKSNLNNDVIKQQPAFIHEISYDANGPDMSMFAYKRIDNDLITNLVTNNGVTLRSIEGAIPSILTLYKDGSLVYNTIDPVSQNTIPIKMVNIADSDLSMYDFEFNEMTKTGFLILEKYRFKLWFICLPQEPLIDFAAAMSFPVVNDNDTWVDCLFKSRQIIEDNYIANMTNGLKLGESSKTSRSSSLDLLDFTSETIIEQDIKQLNNIPKSAHQKATASVMLKQKGDSPRNQPVSDTKDNKDELNNNLVESTKNYVHSRQASGYSNTKKILKKNNEASMENKVSSAASPILPISSHNASFANTSLRTGNTKPQVKKYSVPSNMIISSSRYEVLYTLRRDGPIDPNYYKEKAHMNSSRKDSSKSQHSTIIASSGASAAFKNLQKRKLSDK</sequence>
<dbReference type="InterPro" id="IPR000719">
    <property type="entry name" value="Prot_kinase_dom"/>
</dbReference>
<dbReference type="PROSITE" id="PS00108">
    <property type="entry name" value="PROTEIN_KINASE_ST"/>
    <property type="match status" value="1"/>
</dbReference>
<gene>
    <name evidence="13" type="primary">TPHA0D02740</name>
    <name evidence="13" type="ordered locus">TPHA_0D02740</name>
</gene>
<dbReference type="SUPFAM" id="SSF56112">
    <property type="entry name" value="Protein kinase-like (PK-like)"/>
    <property type="match status" value="1"/>
</dbReference>
<dbReference type="PANTHER" id="PTHR24356:SF405">
    <property type="entry name" value="SERINE_THREONINE-PROTEIN KINASE PKH3"/>
    <property type="match status" value="1"/>
</dbReference>
<evidence type="ECO:0000256" key="9">
    <source>
        <dbReference type="ARBA" id="ARBA00048679"/>
    </source>
</evidence>
<dbReference type="Proteomes" id="UP000005666">
    <property type="component" value="Chromosome 4"/>
</dbReference>
<dbReference type="AlphaFoldDB" id="G8BST9"/>
<evidence type="ECO:0000313" key="14">
    <source>
        <dbReference type="Proteomes" id="UP000005666"/>
    </source>
</evidence>
<evidence type="ECO:0000256" key="4">
    <source>
        <dbReference type="ARBA" id="ARBA00022679"/>
    </source>
</evidence>
<dbReference type="RefSeq" id="XP_003685344.1">
    <property type="nucleotide sequence ID" value="XM_003685296.1"/>
</dbReference>
<protein>
    <recommendedName>
        <fullName evidence="2">non-specific serine/threonine protein kinase</fullName>
        <ecNumber evidence="2">2.7.11.1</ecNumber>
    </recommendedName>
</protein>
<dbReference type="InterPro" id="IPR008271">
    <property type="entry name" value="Ser/Thr_kinase_AS"/>
</dbReference>
<keyword evidence="7 10" id="KW-0067">ATP-binding</keyword>
<organism evidence="13 14">
    <name type="scientific">Tetrapisispora phaffii (strain ATCC 24235 / CBS 4417 / NBRC 1672 / NRRL Y-8282 / UCD 70-5)</name>
    <name type="common">Yeast</name>
    <name type="synonym">Fabospora phaffii</name>
    <dbReference type="NCBI Taxonomy" id="1071381"/>
    <lineage>
        <taxon>Eukaryota</taxon>
        <taxon>Fungi</taxon>
        <taxon>Dikarya</taxon>
        <taxon>Ascomycota</taxon>
        <taxon>Saccharomycotina</taxon>
        <taxon>Saccharomycetes</taxon>
        <taxon>Saccharomycetales</taxon>
        <taxon>Saccharomycetaceae</taxon>
        <taxon>Tetrapisispora</taxon>
    </lineage>
</organism>
<dbReference type="GeneID" id="11531071"/>
<evidence type="ECO:0000256" key="5">
    <source>
        <dbReference type="ARBA" id="ARBA00022741"/>
    </source>
</evidence>
<evidence type="ECO:0000256" key="3">
    <source>
        <dbReference type="ARBA" id="ARBA00022527"/>
    </source>
</evidence>
<dbReference type="KEGG" id="tpf:TPHA_0D02740"/>
<keyword evidence="4" id="KW-0808">Transferase</keyword>
<evidence type="ECO:0000256" key="11">
    <source>
        <dbReference type="SAM" id="MobiDB-lite"/>
    </source>
</evidence>
<evidence type="ECO:0000256" key="7">
    <source>
        <dbReference type="ARBA" id="ARBA00022840"/>
    </source>
</evidence>
<accession>G8BST9</accession>
<feature type="domain" description="Protein kinase" evidence="12">
    <location>
        <begin position="13"/>
        <end position="289"/>
    </location>
</feature>
<evidence type="ECO:0000256" key="10">
    <source>
        <dbReference type="PROSITE-ProRule" id="PRU10141"/>
    </source>
</evidence>
<dbReference type="GO" id="GO:0060211">
    <property type="term" value="P:regulation of nuclear-transcribed mRNA poly(A) tail shortening"/>
    <property type="evidence" value="ECO:0007669"/>
    <property type="project" value="UniProtKB-ARBA"/>
</dbReference>
<evidence type="ECO:0000259" key="12">
    <source>
        <dbReference type="PROSITE" id="PS50011"/>
    </source>
</evidence>
<dbReference type="GO" id="GO:0004674">
    <property type="term" value="F:protein serine/threonine kinase activity"/>
    <property type="evidence" value="ECO:0007669"/>
    <property type="project" value="UniProtKB-KW"/>
</dbReference>
<comment type="catalytic activity">
    <reaction evidence="9">
        <text>L-seryl-[protein] + ATP = O-phospho-L-seryl-[protein] + ADP + H(+)</text>
        <dbReference type="Rhea" id="RHEA:17989"/>
        <dbReference type="Rhea" id="RHEA-COMP:9863"/>
        <dbReference type="Rhea" id="RHEA-COMP:11604"/>
        <dbReference type="ChEBI" id="CHEBI:15378"/>
        <dbReference type="ChEBI" id="CHEBI:29999"/>
        <dbReference type="ChEBI" id="CHEBI:30616"/>
        <dbReference type="ChEBI" id="CHEBI:83421"/>
        <dbReference type="ChEBI" id="CHEBI:456216"/>
        <dbReference type="EC" id="2.7.11.1"/>
    </reaction>
</comment>
<dbReference type="STRING" id="1071381.G8BST9"/>
<dbReference type="OMA" id="CSKRHII"/>
<keyword evidence="5 10" id="KW-0547">Nucleotide-binding</keyword>
<dbReference type="EC" id="2.7.11.1" evidence="2"/>
<dbReference type="GO" id="GO:0000196">
    <property type="term" value="P:cell integrity MAPK cascade"/>
    <property type="evidence" value="ECO:0007669"/>
    <property type="project" value="EnsemblFungi"/>
</dbReference>
<dbReference type="InterPro" id="IPR011009">
    <property type="entry name" value="Kinase-like_dom_sf"/>
</dbReference>
<dbReference type="FunFam" id="1.10.510.10:FF:000534">
    <property type="entry name" value="Serine/threonine-protein kinase PKH2"/>
    <property type="match status" value="1"/>
</dbReference>
<dbReference type="GO" id="GO:0005524">
    <property type="term" value="F:ATP binding"/>
    <property type="evidence" value="ECO:0007669"/>
    <property type="project" value="UniProtKB-UniRule"/>
</dbReference>
<evidence type="ECO:0000256" key="6">
    <source>
        <dbReference type="ARBA" id="ARBA00022777"/>
    </source>
</evidence>
<feature type="binding site" evidence="10">
    <location>
        <position position="43"/>
    </location>
    <ligand>
        <name>ATP</name>
        <dbReference type="ChEBI" id="CHEBI:30616"/>
    </ligand>
</feature>
<dbReference type="OrthoDB" id="347657at2759"/>
<dbReference type="HOGENOM" id="CLU_008400_0_0_1"/>
<dbReference type="CDD" id="cd05581">
    <property type="entry name" value="STKc_PDK1"/>
    <property type="match status" value="1"/>
</dbReference>
<evidence type="ECO:0000256" key="8">
    <source>
        <dbReference type="ARBA" id="ARBA00047899"/>
    </source>
</evidence>
<keyword evidence="14" id="KW-1185">Reference proteome</keyword>
<keyword evidence="6" id="KW-0418">Kinase</keyword>
<name>G8BST9_TETPH</name>
<evidence type="ECO:0000313" key="13">
    <source>
        <dbReference type="EMBL" id="CCE62910.1"/>
    </source>
</evidence>
<dbReference type="GO" id="GO:0005938">
    <property type="term" value="C:cell cortex"/>
    <property type="evidence" value="ECO:0007669"/>
    <property type="project" value="UniProtKB-ARBA"/>
</dbReference>
<dbReference type="FunFam" id="3.30.200.20:FF:000191">
    <property type="entry name" value="3-phosphoinositide-dependent protein kinase 2-like"/>
    <property type="match status" value="1"/>
</dbReference>
<keyword evidence="3" id="KW-0723">Serine/threonine-protein kinase</keyword>
<comment type="similarity">
    <text evidence="1">Belongs to the protein kinase superfamily. AGC Ser/Thr protein kinase family. PDPK1 subfamily.</text>
</comment>
<dbReference type="PROSITE" id="PS50011">
    <property type="entry name" value="PROTEIN_KINASE_DOM"/>
    <property type="match status" value="1"/>
</dbReference>
<dbReference type="Pfam" id="PF00069">
    <property type="entry name" value="Pkinase"/>
    <property type="match status" value="1"/>
</dbReference>
<dbReference type="Pfam" id="PF25347">
    <property type="entry name" value="PH_PKH3_C"/>
    <property type="match status" value="1"/>
</dbReference>
<dbReference type="InterPro" id="IPR039046">
    <property type="entry name" value="PDPK1"/>
</dbReference>
<dbReference type="InterPro" id="IPR050236">
    <property type="entry name" value="Ser_Thr_kinase_AGC"/>
</dbReference>
<dbReference type="Gene3D" id="3.30.200.20">
    <property type="entry name" value="Phosphorylase Kinase, domain 1"/>
    <property type="match status" value="1"/>
</dbReference>
<proteinExistence type="inferred from homology"/>
<dbReference type="Gene3D" id="1.10.510.10">
    <property type="entry name" value="Transferase(Phosphotransferase) domain 1"/>
    <property type="match status" value="1"/>
</dbReference>
<evidence type="ECO:0000256" key="2">
    <source>
        <dbReference type="ARBA" id="ARBA00012513"/>
    </source>
</evidence>
<dbReference type="EMBL" id="HE612859">
    <property type="protein sequence ID" value="CCE62910.1"/>
    <property type="molecule type" value="Genomic_DNA"/>
</dbReference>
<dbReference type="GO" id="GO:0032511">
    <property type="term" value="P:late endosome to vacuole transport via multivesicular body sorting pathway"/>
    <property type="evidence" value="ECO:0007669"/>
    <property type="project" value="UniProtKB-ARBA"/>
</dbReference>
<reference evidence="13 14" key="1">
    <citation type="journal article" date="2011" name="Proc. Natl. Acad. Sci. U.S.A.">
        <title>Evolutionary erosion of yeast sex chromosomes by mating-type switching accidents.</title>
        <authorList>
            <person name="Gordon J.L."/>
            <person name="Armisen D."/>
            <person name="Proux-Wera E."/>
            <person name="Oheigeartaigh S.S."/>
            <person name="Byrne K.P."/>
            <person name="Wolfe K.H."/>
        </authorList>
    </citation>
    <scope>NUCLEOTIDE SEQUENCE [LARGE SCALE GENOMIC DNA]</scope>
    <source>
        <strain evidence="14">ATCC 24235 / CBS 4417 / NBRC 1672 / NRRL Y-8282 / UCD 70-5</strain>
    </source>
</reference>
<dbReference type="InterPro" id="IPR057614">
    <property type="entry name" value="PH_PKH3_C"/>
</dbReference>
<dbReference type="SMART" id="SM00220">
    <property type="entry name" value="S_TKc"/>
    <property type="match status" value="1"/>
</dbReference>
<dbReference type="InterPro" id="IPR017441">
    <property type="entry name" value="Protein_kinase_ATP_BS"/>
</dbReference>